<protein>
    <submittedName>
        <fullName evidence="3">SET domain-containing protein</fullName>
    </submittedName>
</protein>
<comment type="caution">
    <text evidence="3">The sequence shown here is derived from an EMBL/GenBank/DDBJ whole genome shotgun (WGS) entry which is preliminary data.</text>
</comment>
<feature type="region of interest" description="Disordered" evidence="1">
    <location>
        <begin position="118"/>
        <end position="137"/>
    </location>
</feature>
<dbReference type="InterPro" id="IPR046341">
    <property type="entry name" value="SET_dom_sf"/>
</dbReference>
<organism evidence="3">
    <name type="scientific">Salmonella houtenae</name>
    <dbReference type="NCBI Taxonomy" id="59205"/>
    <lineage>
        <taxon>Bacteria</taxon>
        <taxon>Pseudomonadati</taxon>
        <taxon>Pseudomonadota</taxon>
        <taxon>Gammaproteobacteria</taxon>
        <taxon>Enterobacterales</taxon>
        <taxon>Enterobacteriaceae</taxon>
        <taxon>Salmonella</taxon>
    </lineage>
</organism>
<feature type="domain" description="SET" evidence="2">
    <location>
        <begin position="904"/>
        <end position="1017"/>
    </location>
</feature>
<dbReference type="Gene3D" id="2.170.270.10">
    <property type="entry name" value="SET domain"/>
    <property type="match status" value="1"/>
</dbReference>
<feature type="compositionally biased region" description="Polar residues" evidence="1">
    <location>
        <begin position="763"/>
        <end position="780"/>
    </location>
</feature>
<gene>
    <name evidence="3" type="ORF">FRN20_22180</name>
</gene>
<accession>A0A5Y6MEF8</accession>
<sequence length="1046" mass="116108">MRGIGAVIHFSPPTGSIAPSPDVSGRWNSIRDWFSLPVRDEAALCFRVFYQPDEAMPPSDRLKNFLKLKALASPGRQDNFTTERILGTGETICMIASGKNSDLPSVTLHLSDQEWHMTQSQELAPAAESGEGPRSKGIPITSTQIQAWLDLPQEAKRDAGGWRKWTRTQGITLGSAGLCLTNTGLTPYGRERLHPPKERSLPITVGQLRTWRDLSVEARSETGGWVKWALAQGIAITSAKKHLTNTGLTLYGMERLQRPEERGATITEAQILTWLNMPPEERNQAGGWITWAQAQGIATNSARLYLSNTGLTARGMARLQLSEEKGVPITDRQIQAWRDLPQATKHQTGGWAKWALAQEISITSAKKYLTNTGLTLPGVEMLQPPGEKTAPITESQLLAWLNMSAQEHNETGGWRTWAQTQKIAINSARKYLTNTGLTPRGMERLQRAEEKDHPITNRQIQAWQDLPQATKLEIGGWKKWAQTQGISLRSAGNFLTNVGLTPFGTERLQPPEERGAPITNAQIQAWRDLPQKAKREAGGRIKWAQTQRIAIRSAENFLTNSGLTPFGAERLLPPVERGVPITTTQIQAWQELSQEAKRAAGGCIKWAQEQGITIGSAIACLTNTGLTFNGRKRLLPPEERGSTITEAQFLKWADMSPEERSETGGWRAWAQAQGISIRSAGNVLTNSGLTPFGTERLKSPEERGAPITNVQIRTWRDLPQEAKRQAGGWIKWAQAQEIAIGSASGYLTNTGLKANGMARLRQSPSATVTLSRPQASTSADTSDEIPVSETPSPQDSEDIAAPPAKQIKEEDVVTWRTHQINNNLPILQHWHDPTISVMAQAEGRTETLQVTRWGPLFNALPRQTKARINQEIRWFLQNEGRHDARMNEMMSVAIPLDDRDGYRGRTVYARTNLAAFTVLGPYSGRLLDSETVRGEYEKEYGREASNYYFATRSQERIVSGFPQGNILSLLNSPVFTQRTAEAEARQNVSAVLVGKNIHFFLTTRDVRAGEELWFDYGPDYQHFEPGEALRSVQVKVEPPSPKSDSI</sequence>
<name>A0A5Y6MEF8_SALHO</name>
<dbReference type="Gene3D" id="3.30.2440.10">
    <property type="entry name" value="Secreted effector protein SifA"/>
    <property type="match status" value="1"/>
</dbReference>
<evidence type="ECO:0000259" key="2">
    <source>
        <dbReference type="Pfam" id="PF00856"/>
    </source>
</evidence>
<dbReference type="EMBL" id="AAJCYV010000058">
    <property type="protein sequence ID" value="ECK7333431.1"/>
    <property type="molecule type" value="Genomic_DNA"/>
</dbReference>
<proteinExistence type="predicted"/>
<evidence type="ECO:0000313" key="3">
    <source>
        <dbReference type="EMBL" id="ECK7333431.1"/>
    </source>
</evidence>
<evidence type="ECO:0000256" key="1">
    <source>
        <dbReference type="SAM" id="MobiDB-lite"/>
    </source>
</evidence>
<reference evidence="3" key="1">
    <citation type="submission" date="2019-08" db="EMBL/GenBank/DDBJ databases">
        <authorList>
            <person name="Ashton P.M."/>
            <person name="Dallman T."/>
            <person name="Nair S."/>
            <person name="De Pinna E."/>
            <person name="Peters T."/>
            <person name="Grant K."/>
        </authorList>
    </citation>
    <scope>NUCLEOTIDE SEQUENCE</scope>
    <source>
        <strain evidence="3">779338</strain>
    </source>
</reference>
<dbReference type="SUPFAM" id="SSF82199">
    <property type="entry name" value="SET domain"/>
    <property type="match status" value="1"/>
</dbReference>
<dbReference type="AlphaFoldDB" id="A0A5Y6MEF8"/>
<dbReference type="InterPro" id="IPR001214">
    <property type="entry name" value="SET_dom"/>
</dbReference>
<dbReference type="Pfam" id="PF00856">
    <property type="entry name" value="SET"/>
    <property type="match status" value="1"/>
</dbReference>
<feature type="region of interest" description="Disordered" evidence="1">
    <location>
        <begin position="763"/>
        <end position="801"/>
    </location>
</feature>